<organism evidence="5 6">
    <name type="scientific">Streptomyces griseofuscus</name>
    <dbReference type="NCBI Taxonomy" id="146922"/>
    <lineage>
        <taxon>Bacteria</taxon>
        <taxon>Bacillati</taxon>
        <taxon>Actinomycetota</taxon>
        <taxon>Actinomycetes</taxon>
        <taxon>Kitasatosporales</taxon>
        <taxon>Streptomycetaceae</taxon>
        <taxon>Streptomyces</taxon>
    </lineage>
</organism>
<dbReference type="InterPro" id="IPR040496">
    <property type="entry name" value="MID_pPIWI_RE"/>
</dbReference>
<evidence type="ECO:0000259" key="2">
    <source>
        <dbReference type="Pfam" id="PF13032"/>
    </source>
</evidence>
<evidence type="ECO:0000313" key="6">
    <source>
        <dbReference type="Proteomes" id="UP000516422"/>
    </source>
</evidence>
<evidence type="ECO:0000256" key="1">
    <source>
        <dbReference type="SAM" id="MobiDB-lite"/>
    </source>
</evidence>
<dbReference type="InterPro" id="IPR025085">
    <property type="entry name" value="pPIWI_RE_X"/>
</dbReference>
<dbReference type="GeneID" id="91461749"/>
<feature type="compositionally biased region" description="Low complexity" evidence="1">
    <location>
        <begin position="681"/>
        <end position="694"/>
    </location>
</feature>
<protein>
    <recommendedName>
        <fullName evidence="7">DUF3893 domain-containing protein</fullName>
    </recommendedName>
</protein>
<evidence type="ECO:0000313" key="5">
    <source>
        <dbReference type="EMBL" id="QNT92488.1"/>
    </source>
</evidence>
<dbReference type="Pfam" id="PF13032">
    <property type="entry name" value="RNaseH_pPIWI_RE"/>
    <property type="match status" value="1"/>
</dbReference>
<reference evidence="5 6" key="1">
    <citation type="submission" date="2020-04" db="EMBL/GenBank/DDBJ databases">
        <title>Characterization and engineering of Streptomyces griseofuscus DSM40191 as a potential heterologous host for expression of BGCs.</title>
        <authorList>
            <person name="Gren T."/>
            <person name="Whitford C.M."/>
            <person name="Mohite O.S."/>
            <person name="Joergensen T.S."/>
            <person name="Nielsen J.B."/>
            <person name="Lee S.Y."/>
            <person name="Weber T."/>
        </authorList>
    </citation>
    <scope>NUCLEOTIDE SEQUENCE [LARGE SCALE GENOMIC DNA]</scope>
    <source>
        <strain evidence="5 6">DSM 40191</strain>
    </source>
</reference>
<accession>A0A7H1PWQ8</accession>
<dbReference type="Pfam" id="PF18157">
    <property type="entry name" value="MID_pPIWI_RE"/>
    <property type="match status" value="1"/>
</dbReference>
<dbReference type="Pfam" id="PF13111">
    <property type="entry name" value="pPIWI_RE_X"/>
    <property type="match status" value="1"/>
</dbReference>
<evidence type="ECO:0008006" key="7">
    <source>
        <dbReference type="Google" id="ProtNLM"/>
    </source>
</evidence>
<feature type="domain" description="pPIWI-RE module N-terminal" evidence="3">
    <location>
        <begin position="9"/>
        <end position="415"/>
    </location>
</feature>
<dbReference type="InterPro" id="IPR024996">
    <property type="entry name" value="RNaseH_pPIWI_RE"/>
</dbReference>
<feature type="domain" description="Prokaryotic pPIWI-RE MID" evidence="4">
    <location>
        <begin position="461"/>
        <end position="591"/>
    </location>
</feature>
<feature type="domain" description="pPIWI-RE RNaseH" evidence="2">
    <location>
        <begin position="603"/>
        <end position="908"/>
    </location>
</feature>
<feature type="region of interest" description="Disordered" evidence="1">
    <location>
        <begin position="665"/>
        <end position="702"/>
    </location>
</feature>
<evidence type="ECO:0000259" key="3">
    <source>
        <dbReference type="Pfam" id="PF13111"/>
    </source>
</evidence>
<dbReference type="KEGG" id="sgf:HEP81_02162"/>
<proteinExistence type="predicted"/>
<gene>
    <name evidence="5" type="ORF">HEP81_02162</name>
</gene>
<dbReference type="EMBL" id="CP051006">
    <property type="protein sequence ID" value="QNT92488.1"/>
    <property type="molecule type" value="Genomic_DNA"/>
</dbReference>
<name>A0A7H1PWQ8_9ACTN</name>
<dbReference type="RefSeq" id="WP_157854409.1">
    <property type="nucleotide sequence ID" value="NZ_CP051006.1"/>
</dbReference>
<evidence type="ECO:0000259" key="4">
    <source>
        <dbReference type="Pfam" id="PF18157"/>
    </source>
</evidence>
<dbReference type="AlphaFoldDB" id="A0A7H1PWQ8"/>
<sequence length="922" mass="101094">MYHHIRVAAYEPDPLHGPWREEMKVLRLGEDLHAELTRMHAEADKNSVHPHRLPVRRLNSLLQAMAPGVIATGRNAGADGRLPWLYAREAVPPDVLAPVVGAWVAGMHREDDDSEGADLEERLRSGDAAETVCLPVWETEPVDLAESVLSAGGTAEPAARLYSLLPEWIAFRLAARTFPTGGATLHFRVESSGDGARLVSWPPQRYEHRRQTWYYSACLTITVHTVPFAPRFRVHVSTQVRRWATRLDVRPHQFGGTTVLLDAPLPWPEGPDRGHRLMVNTLGYDRRSKELAWRWHSPAPLVPELDIVRSYPRPEALFSDPERWINGSGDVAAGIVYHPSIGPHEVGPGLMPRERADLDAWVEEGLRPLLTRVPDLTRVSRSNTPSLLPRSGAGRVPGVRDAQLALQRRAALTRALNGRPLEIDVFWQAPETRAALLAELPKLIGLPAGQQVPSADGETWQWQCEGVDIRVRARPAGPLADALPTTRARGRLRAVRLAEAIEGRCGLVADRADPLLGGAGVVITEIAGKERFAAAPDSDPKHALRIAWARQGRLTQFVNSPDDTDSALEHRARWTWLDAFRQLGAISPPAHRVGAGIPGDLQYAALWLVRHTRKGPTRCPVHRLVAVRVRPGDGPGVIEGWDAERAEWVPYPKLLMLLSQAREPAASGGKETGTGKLVDDSAAPGGSRPAARPGVEQDRQRETERQIRTLLFQLRDRPTLLLADAGNLRQCWPGLRNGALDRDTLGFGAEPAQRHTLYGHDLRVLLVRDANARGEVAEWYAYDTEDGVGFAEGVWGTADTQGRVFASTASKPHTVAKLPKGLMKLVPTAQGRTAPGKTAWNPGQLEITVLGCLSEKALTDSGRAGDPPDRPAEWATLTHQLRYHDDYPPLARPLPLHWARLAGEYVLPVAGTKSAGSTSSAS</sequence>
<dbReference type="Proteomes" id="UP000516422">
    <property type="component" value="Chromosome"/>
</dbReference>